<dbReference type="RefSeq" id="WP_200243598.1">
    <property type="nucleotide sequence ID" value="NZ_NRRY01000015.1"/>
</dbReference>
<dbReference type="Proteomes" id="UP001138768">
    <property type="component" value="Unassembled WGS sequence"/>
</dbReference>
<keyword evidence="1" id="KW-1133">Transmembrane helix</keyword>
<evidence type="ECO:0000313" key="3">
    <source>
        <dbReference type="Proteomes" id="UP001138768"/>
    </source>
</evidence>
<dbReference type="InterPro" id="IPR007272">
    <property type="entry name" value="Sulf_transp_TsuA/YedE"/>
</dbReference>
<comment type="caution">
    <text evidence="2">The sequence shown here is derived from an EMBL/GenBank/DDBJ whole genome shotgun (WGS) entry which is preliminary data.</text>
</comment>
<feature type="transmembrane region" description="Helical" evidence="1">
    <location>
        <begin position="79"/>
        <end position="101"/>
    </location>
</feature>
<dbReference type="AlphaFoldDB" id="A0A9X0W8M9"/>
<dbReference type="Pfam" id="PF04143">
    <property type="entry name" value="Sulf_transp"/>
    <property type="match status" value="1"/>
</dbReference>
<sequence length="185" mass="19944">MLDRLHQHRRLQLLLGLLMGVLFGILLQKGGLTHYDVVLGQLLFRDWTVVKIMLSAIIVGAIGIFLLRSFGHVRLQPKPASVGGSAIGGIIFGAGLATLGYCPGTVTGAMGQGSYDALTGGFFGILVGAGLFAHCYPWLDKHILNKGRIQAQTLPELWGVSPWTLVLPMILVMGLLLWLIERFGG</sequence>
<evidence type="ECO:0000313" key="2">
    <source>
        <dbReference type="EMBL" id="MBK1618954.1"/>
    </source>
</evidence>
<gene>
    <name evidence="2" type="ORF">CKO42_11030</name>
</gene>
<feature type="transmembrane region" description="Helical" evidence="1">
    <location>
        <begin position="48"/>
        <end position="67"/>
    </location>
</feature>
<accession>A0A9X0W8M9</accession>
<dbReference type="EMBL" id="NRRY01000015">
    <property type="protein sequence ID" value="MBK1618954.1"/>
    <property type="molecule type" value="Genomic_DNA"/>
</dbReference>
<feature type="transmembrane region" description="Helical" evidence="1">
    <location>
        <begin position="12"/>
        <end position="28"/>
    </location>
</feature>
<keyword evidence="3" id="KW-1185">Reference proteome</keyword>
<evidence type="ECO:0000256" key="1">
    <source>
        <dbReference type="SAM" id="Phobius"/>
    </source>
</evidence>
<reference evidence="2 3" key="1">
    <citation type="journal article" date="2020" name="Microorganisms">
        <title>Osmotic Adaptation and Compatible Solute Biosynthesis of Phototrophic Bacteria as Revealed from Genome Analyses.</title>
        <authorList>
            <person name="Imhoff J.F."/>
            <person name="Rahn T."/>
            <person name="Kunzel S."/>
            <person name="Keller A."/>
            <person name="Neulinger S.C."/>
        </authorList>
    </citation>
    <scope>NUCLEOTIDE SEQUENCE [LARGE SCALE GENOMIC DNA]</scope>
    <source>
        <strain evidence="2 3">DSM 25653</strain>
    </source>
</reference>
<protein>
    <submittedName>
        <fullName evidence="2">YeeE/YedE family protein</fullName>
    </submittedName>
</protein>
<feature type="transmembrane region" description="Helical" evidence="1">
    <location>
        <begin position="121"/>
        <end position="139"/>
    </location>
</feature>
<proteinExistence type="predicted"/>
<organism evidence="2 3">
    <name type="scientific">Lamprobacter modestohalophilus</name>
    <dbReference type="NCBI Taxonomy" id="1064514"/>
    <lineage>
        <taxon>Bacteria</taxon>
        <taxon>Pseudomonadati</taxon>
        <taxon>Pseudomonadota</taxon>
        <taxon>Gammaproteobacteria</taxon>
        <taxon>Chromatiales</taxon>
        <taxon>Chromatiaceae</taxon>
        <taxon>Lamprobacter</taxon>
    </lineage>
</organism>
<keyword evidence="1" id="KW-0472">Membrane</keyword>
<name>A0A9X0W8M9_9GAMM</name>
<keyword evidence="1" id="KW-0812">Transmembrane</keyword>
<feature type="transmembrane region" description="Helical" evidence="1">
    <location>
        <begin position="160"/>
        <end position="180"/>
    </location>
</feature>